<gene>
    <name evidence="2" type="ORF">EYF80_004397</name>
</gene>
<sequence>MYSNKLGVLVARICQVYPNATASTLVVSAAAHCSASQASASSQPAAASPAPRGKRRPWSTHHPEPISKRVSSDPLILSPRPQASESKLTRCVNAILEKVSC</sequence>
<comment type="caution">
    <text evidence="2">The sequence shown here is derived from an EMBL/GenBank/DDBJ whole genome shotgun (WGS) entry which is preliminary data.</text>
</comment>
<feature type="region of interest" description="Disordered" evidence="1">
    <location>
        <begin position="36"/>
        <end position="85"/>
    </location>
</feature>
<protein>
    <submittedName>
        <fullName evidence="2">Uncharacterized protein</fullName>
    </submittedName>
</protein>
<evidence type="ECO:0000256" key="1">
    <source>
        <dbReference type="SAM" id="MobiDB-lite"/>
    </source>
</evidence>
<name>A0A4Z2J4T7_9TELE</name>
<evidence type="ECO:0000313" key="3">
    <source>
        <dbReference type="Proteomes" id="UP000314294"/>
    </source>
</evidence>
<dbReference type="EMBL" id="SRLO01000021">
    <property type="protein sequence ID" value="TNN85375.1"/>
    <property type="molecule type" value="Genomic_DNA"/>
</dbReference>
<dbReference type="AlphaFoldDB" id="A0A4Z2J4T7"/>
<evidence type="ECO:0000313" key="2">
    <source>
        <dbReference type="EMBL" id="TNN85375.1"/>
    </source>
</evidence>
<dbReference type="Proteomes" id="UP000314294">
    <property type="component" value="Unassembled WGS sequence"/>
</dbReference>
<feature type="compositionally biased region" description="Basic and acidic residues" evidence="1">
    <location>
        <begin position="61"/>
        <end position="71"/>
    </location>
</feature>
<keyword evidence="3" id="KW-1185">Reference proteome</keyword>
<feature type="compositionally biased region" description="Low complexity" evidence="1">
    <location>
        <begin position="36"/>
        <end position="51"/>
    </location>
</feature>
<reference evidence="2 3" key="1">
    <citation type="submission" date="2019-03" db="EMBL/GenBank/DDBJ databases">
        <title>First draft genome of Liparis tanakae, snailfish: a comprehensive survey of snailfish specific genes.</title>
        <authorList>
            <person name="Kim W."/>
            <person name="Song I."/>
            <person name="Jeong J.-H."/>
            <person name="Kim D."/>
            <person name="Kim S."/>
            <person name="Ryu S."/>
            <person name="Song J.Y."/>
            <person name="Lee S.K."/>
        </authorList>
    </citation>
    <scope>NUCLEOTIDE SEQUENCE [LARGE SCALE GENOMIC DNA]</scope>
    <source>
        <tissue evidence="2">Muscle</tissue>
    </source>
</reference>
<proteinExistence type="predicted"/>
<organism evidence="2 3">
    <name type="scientific">Liparis tanakae</name>
    <name type="common">Tanaka's snailfish</name>
    <dbReference type="NCBI Taxonomy" id="230148"/>
    <lineage>
        <taxon>Eukaryota</taxon>
        <taxon>Metazoa</taxon>
        <taxon>Chordata</taxon>
        <taxon>Craniata</taxon>
        <taxon>Vertebrata</taxon>
        <taxon>Euteleostomi</taxon>
        <taxon>Actinopterygii</taxon>
        <taxon>Neopterygii</taxon>
        <taxon>Teleostei</taxon>
        <taxon>Neoteleostei</taxon>
        <taxon>Acanthomorphata</taxon>
        <taxon>Eupercaria</taxon>
        <taxon>Perciformes</taxon>
        <taxon>Cottioidei</taxon>
        <taxon>Cottales</taxon>
        <taxon>Liparidae</taxon>
        <taxon>Liparis</taxon>
    </lineage>
</organism>
<accession>A0A4Z2J4T7</accession>